<dbReference type="Pfam" id="PF00646">
    <property type="entry name" value="F-box"/>
    <property type="match status" value="1"/>
</dbReference>
<evidence type="ECO:0000313" key="2">
    <source>
        <dbReference type="EMBL" id="KAG2095672.1"/>
    </source>
</evidence>
<dbReference type="EMBL" id="JABBWM010000073">
    <property type="protein sequence ID" value="KAG2095672.1"/>
    <property type="molecule type" value="Genomic_DNA"/>
</dbReference>
<feature type="domain" description="F-box" evidence="1">
    <location>
        <begin position="6"/>
        <end position="34"/>
    </location>
</feature>
<protein>
    <recommendedName>
        <fullName evidence="1">F-box domain-containing protein</fullName>
    </recommendedName>
</protein>
<reference evidence="2" key="1">
    <citation type="journal article" date="2020" name="New Phytol.">
        <title>Comparative genomics reveals dynamic genome evolution in host specialist ectomycorrhizal fungi.</title>
        <authorList>
            <person name="Lofgren L.A."/>
            <person name="Nguyen N.H."/>
            <person name="Vilgalys R."/>
            <person name="Ruytinx J."/>
            <person name="Liao H.L."/>
            <person name="Branco S."/>
            <person name="Kuo A."/>
            <person name="LaButti K."/>
            <person name="Lipzen A."/>
            <person name="Andreopoulos W."/>
            <person name="Pangilinan J."/>
            <person name="Riley R."/>
            <person name="Hundley H."/>
            <person name="Na H."/>
            <person name="Barry K."/>
            <person name="Grigoriev I.V."/>
            <person name="Stajich J.E."/>
            <person name="Kennedy P.G."/>
        </authorList>
    </citation>
    <scope>NUCLEOTIDE SEQUENCE</scope>
    <source>
        <strain evidence="2">FC423</strain>
    </source>
</reference>
<dbReference type="InterPro" id="IPR032675">
    <property type="entry name" value="LRR_dom_sf"/>
</dbReference>
<dbReference type="Proteomes" id="UP000823399">
    <property type="component" value="Unassembled WGS sequence"/>
</dbReference>
<dbReference type="RefSeq" id="XP_041287929.1">
    <property type="nucleotide sequence ID" value="XM_041440314.1"/>
</dbReference>
<sequence length="460" mass="50555">MVTADNLNLDVLELIFAFISGNDLVAVSSVSKSFLAGVIPCLYATVSFTAKHAKRYRPEGGGIMSPFLTLRNHPDLAVHVRQIDIHCAPSIAGFAAGQIHPKFLSETADALQVCKNLTSFVCGPRILPALLGSLQGKERLQDLHIYAALTKTQGEMLQKITTLRSLTLDYPTWNIVDSLTRWAQPLQRTLSHLTIFMSQEVNGILLEALLPLLPRLRGLHLIGCPKAPHTVVIKAATTHTPSLKEFSFTIFENTPSPSLFCLPTITLPSLQHLAIDVRPTSDATAMTMSSLFVSLTSLSTLVLKFADRQLPIWNSVIDLIAPPSAVTVPLKRLALMDCAVPIDMVGKLSSKCKDLEMLEIPLPIKDIQAFTAAISSLKELHTLTDVGDAHASHGPRATLARNDVGYMMRTCMNLRTIVSDGRMWTGRPDCFIGVTVKHQRYKANATQHWFSPLKEYSYLS</sequence>
<dbReference type="CDD" id="cd09917">
    <property type="entry name" value="F-box_SF"/>
    <property type="match status" value="1"/>
</dbReference>
<dbReference type="SUPFAM" id="SSF52047">
    <property type="entry name" value="RNI-like"/>
    <property type="match status" value="1"/>
</dbReference>
<dbReference type="InterPro" id="IPR001810">
    <property type="entry name" value="F-box_dom"/>
</dbReference>
<keyword evidence="3" id="KW-1185">Reference proteome</keyword>
<evidence type="ECO:0000313" key="3">
    <source>
        <dbReference type="Proteomes" id="UP000823399"/>
    </source>
</evidence>
<dbReference type="Gene3D" id="3.80.10.10">
    <property type="entry name" value="Ribonuclease Inhibitor"/>
    <property type="match status" value="1"/>
</dbReference>
<gene>
    <name evidence="2" type="ORF">F5147DRAFT_755052</name>
</gene>
<dbReference type="OrthoDB" id="3005567at2759"/>
<name>A0A9P7EYR8_9AGAM</name>
<accession>A0A9P7EYR8</accession>
<proteinExistence type="predicted"/>
<comment type="caution">
    <text evidence="2">The sequence shown here is derived from an EMBL/GenBank/DDBJ whole genome shotgun (WGS) entry which is preliminary data.</text>
</comment>
<evidence type="ECO:0000259" key="1">
    <source>
        <dbReference type="Pfam" id="PF00646"/>
    </source>
</evidence>
<organism evidence="2 3">
    <name type="scientific">Suillus discolor</name>
    <dbReference type="NCBI Taxonomy" id="1912936"/>
    <lineage>
        <taxon>Eukaryota</taxon>
        <taxon>Fungi</taxon>
        <taxon>Dikarya</taxon>
        <taxon>Basidiomycota</taxon>
        <taxon>Agaricomycotina</taxon>
        <taxon>Agaricomycetes</taxon>
        <taxon>Agaricomycetidae</taxon>
        <taxon>Boletales</taxon>
        <taxon>Suillineae</taxon>
        <taxon>Suillaceae</taxon>
        <taxon>Suillus</taxon>
    </lineage>
</organism>
<dbReference type="AlphaFoldDB" id="A0A9P7EYR8"/>
<dbReference type="GeneID" id="64702573"/>